<comment type="similarity">
    <text evidence="6">Belongs to the Vsr family.</text>
</comment>
<dbReference type="GO" id="GO:0016787">
    <property type="term" value="F:hydrolase activity"/>
    <property type="evidence" value="ECO:0007669"/>
    <property type="project" value="UniProtKB-KW"/>
</dbReference>
<evidence type="ECO:0000256" key="2">
    <source>
        <dbReference type="ARBA" id="ARBA00022759"/>
    </source>
</evidence>
<dbReference type="EC" id="3.1.-.-" evidence="8"/>
<dbReference type="CDD" id="cd00221">
    <property type="entry name" value="Vsr"/>
    <property type="match status" value="1"/>
</dbReference>
<sequence length="147" mass="17735">MTYQNGLVRIMSKKTKEQISFNMRRVKNKDSEIELLLRRELRSRNLYYRKNVKTIFGKPDIAFIGKKIAVFVDSEFWHGYNWAEKKKEIKSNQEFWISKIERNMQRDVEVNEHLQSQGWLVLRFWGNDIKKNVTTCADIVESAFRER</sequence>
<evidence type="ECO:0000256" key="5">
    <source>
        <dbReference type="ARBA" id="ARBA00023204"/>
    </source>
</evidence>
<dbReference type="Pfam" id="PF03852">
    <property type="entry name" value="Vsr"/>
    <property type="match status" value="1"/>
</dbReference>
<feature type="domain" description="DUF559" evidence="7">
    <location>
        <begin position="102"/>
        <end position="139"/>
    </location>
</feature>
<dbReference type="REBASE" id="32311">
    <property type="entry name" value="V.Fal35896ORF1155P"/>
</dbReference>
<protein>
    <submittedName>
        <fullName evidence="8">DNA mismatch endonuclease Vsr</fullName>
        <ecNumber evidence="8">3.1.-.-</ecNumber>
    </submittedName>
</protein>
<dbReference type="InterPro" id="IPR007569">
    <property type="entry name" value="DUF559"/>
</dbReference>
<name>D6GSR9_FILAD</name>
<dbReference type="RefSeq" id="WP_014261722.1">
    <property type="nucleotide sequence ID" value="NC_016630.1"/>
</dbReference>
<dbReference type="KEGG" id="faa:HMPREF0389_01156"/>
<dbReference type="Gene3D" id="3.40.960.10">
    <property type="entry name" value="VSR Endonuclease"/>
    <property type="match status" value="1"/>
</dbReference>
<dbReference type="GO" id="GO:0006298">
    <property type="term" value="P:mismatch repair"/>
    <property type="evidence" value="ECO:0007669"/>
    <property type="project" value="InterPro"/>
</dbReference>
<dbReference type="eggNOG" id="COG3727">
    <property type="taxonomic scope" value="Bacteria"/>
</dbReference>
<evidence type="ECO:0000256" key="6">
    <source>
        <dbReference type="ARBA" id="ARBA00029466"/>
    </source>
</evidence>
<keyword evidence="1" id="KW-0540">Nuclease</keyword>
<evidence type="ECO:0000256" key="4">
    <source>
        <dbReference type="ARBA" id="ARBA00022801"/>
    </source>
</evidence>
<organism evidence="8 9">
    <name type="scientific">Filifactor alocis (strain ATCC 35896 / CCUG 47790 / D40 B5)</name>
    <name type="common">Fusobacterium alocis</name>
    <dbReference type="NCBI Taxonomy" id="546269"/>
    <lineage>
        <taxon>Bacteria</taxon>
        <taxon>Bacillati</taxon>
        <taxon>Bacillota</taxon>
        <taxon>Clostridia</taxon>
        <taxon>Peptostreptococcales</taxon>
        <taxon>Filifactoraceae</taxon>
        <taxon>Filifactor</taxon>
    </lineage>
</organism>
<dbReference type="InterPro" id="IPR004603">
    <property type="entry name" value="DNA_mismatch_endonuc_vsr"/>
</dbReference>
<keyword evidence="4 8" id="KW-0378">Hydrolase</keyword>
<accession>D6GSR9</accession>
<dbReference type="STRING" id="546269.HMPREF0389_01156"/>
<dbReference type="InterPro" id="IPR011335">
    <property type="entry name" value="Restrct_endonuc-II-like"/>
</dbReference>
<keyword evidence="9" id="KW-1185">Reference proteome</keyword>
<dbReference type="AlphaFoldDB" id="D6GSR9"/>
<gene>
    <name evidence="8" type="primary">vsr</name>
    <name evidence="8" type="ordered locus">HMPREF0389_01156</name>
</gene>
<keyword evidence="2 8" id="KW-0255">Endonuclease</keyword>
<proteinExistence type="inferred from homology"/>
<evidence type="ECO:0000256" key="3">
    <source>
        <dbReference type="ARBA" id="ARBA00022763"/>
    </source>
</evidence>
<keyword evidence="5" id="KW-0234">DNA repair</keyword>
<dbReference type="Pfam" id="PF04480">
    <property type="entry name" value="DUF559"/>
    <property type="match status" value="1"/>
</dbReference>
<keyword evidence="3" id="KW-0227">DNA damage</keyword>
<dbReference type="Proteomes" id="UP000007468">
    <property type="component" value="Chromosome"/>
</dbReference>
<dbReference type="EMBL" id="CP002390">
    <property type="protein sequence ID" value="EFE27904.1"/>
    <property type="molecule type" value="Genomic_DNA"/>
</dbReference>
<evidence type="ECO:0000313" key="9">
    <source>
        <dbReference type="Proteomes" id="UP000007468"/>
    </source>
</evidence>
<evidence type="ECO:0000259" key="7">
    <source>
        <dbReference type="Pfam" id="PF04480"/>
    </source>
</evidence>
<dbReference type="GO" id="GO:0004519">
    <property type="term" value="F:endonuclease activity"/>
    <property type="evidence" value="ECO:0007669"/>
    <property type="project" value="UniProtKB-KW"/>
</dbReference>
<dbReference type="NCBIfam" id="TIGR00632">
    <property type="entry name" value="vsr"/>
    <property type="match status" value="1"/>
</dbReference>
<reference evidence="9" key="1">
    <citation type="submission" date="2010-12" db="EMBL/GenBank/DDBJ databases">
        <title>The genome sequence of Filifactor alocis strain ATCC 35896.</title>
        <authorList>
            <consortium name="The Broad Institute Genome Sequencing Platform"/>
            <person name="Ward D."/>
            <person name="Earl A."/>
            <person name="Feldgarden M."/>
            <person name="Young S.K."/>
            <person name="Gargeya S."/>
            <person name="Zeng Q."/>
            <person name="Alvarado L."/>
            <person name="Berlin A."/>
            <person name="Bochicchio J."/>
            <person name="Chapman S.B."/>
            <person name="Chen Z."/>
            <person name="Freedman E."/>
            <person name="Gellesch M."/>
            <person name="Goldberg J."/>
            <person name="Griggs A."/>
            <person name="Gujja S."/>
            <person name="Heilman E."/>
            <person name="Heiman D."/>
            <person name="Howarth C."/>
            <person name="Mehta T."/>
            <person name="Neiman D."/>
            <person name="Pearson M."/>
            <person name="Roberts A."/>
            <person name="Saif S."/>
            <person name="Shea T."/>
            <person name="Shenoy N."/>
            <person name="Sisk P."/>
            <person name="Stolte C."/>
            <person name="Sykes S."/>
            <person name="White J."/>
            <person name="Yandava C."/>
            <person name="Izard J."/>
            <person name="Blanton J.M."/>
            <person name="Baranova O.V."/>
            <person name="Tanner A.C."/>
            <person name="Dewhirst F.E."/>
            <person name="Haas B."/>
            <person name="Nusbaum C."/>
            <person name="Birren B."/>
        </authorList>
    </citation>
    <scope>NUCLEOTIDE SEQUENCE [LARGE SCALE GENOMIC DNA]</scope>
    <source>
        <strain evidence="9">ATCC 35896 / D40 B5</strain>
    </source>
</reference>
<evidence type="ECO:0000313" key="8">
    <source>
        <dbReference type="EMBL" id="EFE27904.1"/>
    </source>
</evidence>
<dbReference type="SUPFAM" id="SSF52980">
    <property type="entry name" value="Restriction endonuclease-like"/>
    <property type="match status" value="1"/>
</dbReference>
<evidence type="ECO:0000256" key="1">
    <source>
        <dbReference type="ARBA" id="ARBA00022722"/>
    </source>
</evidence>